<protein>
    <submittedName>
        <fullName evidence="1">Uncharacterized protein</fullName>
    </submittedName>
</protein>
<evidence type="ECO:0000313" key="1">
    <source>
        <dbReference type="EMBL" id="KAI2381028.1"/>
    </source>
</evidence>
<accession>A0ACB8ULV2</accession>
<sequence>MASFLTDLWSSIFTPGTTPALLLATNATFAALQVLLLALLYATHSIHFIVLSGLCAALWWSINWFAAELEAVKRKEALQRNKGTASPAGVHADTAAANTPARQHMTMRPPGAIIDTTSDSDTETELLANEKDATLSTAATTTTPGATSLFASSVPASRKAPAPLVKRDSTPSAPNQLPGSTAAASSNNSSSEAKVRQRHAPHQDSSSGYASTASTDSEWEKVEGGAH</sequence>
<dbReference type="EMBL" id="JALBCA010000265">
    <property type="protein sequence ID" value="KAI2381028.1"/>
    <property type="molecule type" value="Genomic_DNA"/>
</dbReference>
<proteinExistence type="predicted"/>
<gene>
    <name evidence="1" type="ORF">LOY88_006873</name>
</gene>
<name>A0ACB8ULV2_9EURO</name>
<reference evidence="1" key="1">
    <citation type="journal article" date="2022" name="bioRxiv">
        <title>Population genetic analysis of Ophidiomyces ophidiicola, the causative agent of snake fungal disease, indicates recent introductions to the USA.</title>
        <authorList>
            <person name="Ladner J.T."/>
            <person name="Palmer J.M."/>
            <person name="Ettinger C.L."/>
            <person name="Stajich J.E."/>
            <person name="Farrell T.M."/>
            <person name="Glorioso B.M."/>
            <person name="Lawson B."/>
            <person name="Price S.J."/>
            <person name="Stengle A.G."/>
            <person name="Grear D.A."/>
            <person name="Lorch J.M."/>
        </authorList>
    </citation>
    <scope>NUCLEOTIDE SEQUENCE</scope>
    <source>
        <strain evidence="1">NWHC 24266-5</strain>
    </source>
</reference>
<organism evidence="1">
    <name type="scientific">Ophidiomyces ophidiicola</name>
    <dbReference type="NCBI Taxonomy" id="1387563"/>
    <lineage>
        <taxon>Eukaryota</taxon>
        <taxon>Fungi</taxon>
        <taxon>Dikarya</taxon>
        <taxon>Ascomycota</taxon>
        <taxon>Pezizomycotina</taxon>
        <taxon>Eurotiomycetes</taxon>
        <taxon>Eurotiomycetidae</taxon>
        <taxon>Onygenales</taxon>
        <taxon>Onygenaceae</taxon>
        <taxon>Ophidiomyces</taxon>
    </lineage>
</organism>
<comment type="caution">
    <text evidence="1">The sequence shown here is derived from an EMBL/GenBank/DDBJ whole genome shotgun (WGS) entry which is preliminary data.</text>
</comment>